<evidence type="ECO:0000313" key="2">
    <source>
        <dbReference type="Proteomes" id="UP000075670"/>
    </source>
</evidence>
<dbReference type="AlphaFoldDB" id="A0A151AVC3"/>
<proteinExistence type="predicted"/>
<name>A0A151AVC3_9FIRM</name>
<dbReference type="OrthoDB" id="9798683at2"/>
<accession>A0A151AVC3</accession>
<evidence type="ECO:0000313" key="1">
    <source>
        <dbReference type="EMBL" id="KYH31619.1"/>
    </source>
</evidence>
<dbReference type="Pfam" id="PF07302">
    <property type="entry name" value="AroM"/>
    <property type="match status" value="1"/>
</dbReference>
<reference evidence="1 2" key="1">
    <citation type="submission" date="2016-02" db="EMBL/GenBank/DDBJ databases">
        <title>Genome sequence of Moorella mulderi DSM 14980.</title>
        <authorList>
            <person name="Poehlein A."/>
            <person name="Daniel R."/>
        </authorList>
    </citation>
    <scope>NUCLEOTIDE SEQUENCE [LARGE SCALE GENOMIC DNA]</scope>
    <source>
        <strain evidence="1 2">DSM 14980</strain>
    </source>
</reference>
<dbReference type="InterPro" id="IPR010843">
    <property type="entry name" value="Uncharacterised_AroM"/>
</dbReference>
<evidence type="ECO:0008006" key="3">
    <source>
        <dbReference type="Google" id="ProtNLM"/>
    </source>
</evidence>
<dbReference type="RefSeq" id="WP_062284808.1">
    <property type="nucleotide sequence ID" value="NZ_LTBC01000009.1"/>
</dbReference>
<keyword evidence="2" id="KW-1185">Reference proteome</keyword>
<protein>
    <recommendedName>
        <fullName evidence="3">AroM protein</fullName>
    </recommendedName>
</protein>
<dbReference type="EMBL" id="LTBC01000009">
    <property type="protein sequence ID" value="KYH31619.1"/>
    <property type="molecule type" value="Genomic_DNA"/>
</dbReference>
<comment type="caution">
    <text evidence="1">The sequence shown here is derived from an EMBL/GenBank/DDBJ whole genome shotgun (WGS) entry which is preliminary data.</text>
</comment>
<dbReference type="Proteomes" id="UP000075670">
    <property type="component" value="Unassembled WGS sequence"/>
</dbReference>
<sequence length="229" mass="24476">MARVTLLMMGQTPRPDSLVSEFSGILGGEHCVQELGVLDGLEPRDIANLAPVGEEARIVTPLRSGKTAVLAKKALIPLIERQAHKALMEGSELVVLMCTGNFSGLPPEPRLMRSSEVCHSVVKALVGHGLLGVLVPLPEQVAAAQADFEHLGVRVVAKDASPYGPLERIEQGIEQAAEALAKAGCDLVFMNCFGYSTTMKSLVRKVFGERVILARSLVARVVQELLSSC</sequence>
<dbReference type="PATRIC" id="fig|1122241.3.peg.2318"/>
<gene>
    <name evidence="1" type="ORF">MOMUL_21750</name>
</gene>
<organism evidence="1 2">
    <name type="scientific">Moorella mulderi DSM 14980</name>
    <dbReference type="NCBI Taxonomy" id="1122241"/>
    <lineage>
        <taxon>Bacteria</taxon>
        <taxon>Bacillati</taxon>
        <taxon>Bacillota</taxon>
        <taxon>Clostridia</taxon>
        <taxon>Neomoorellales</taxon>
        <taxon>Neomoorellaceae</taxon>
        <taxon>Neomoorella</taxon>
    </lineage>
</organism>